<evidence type="ECO:0008006" key="4">
    <source>
        <dbReference type="Google" id="ProtNLM"/>
    </source>
</evidence>
<feature type="compositionally biased region" description="Basic residues" evidence="1">
    <location>
        <begin position="175"/>
        <end position="190"/>
    </location>
</feature>
<reference evidence="2" key="2">
    <citation type="submission" date="2022-01" db="EMBL/GenBank/DDBJ databases">
        <authorList>
            <person name="Yamashiro T."/>
            <person name="Shiraishi A."/>
            <person name="Satake H."/>
            <person name="Nakayama K."/>
        </authorList>
    </citation>
    <scope>NUCLEOTIDE SEQUENCE</scope>
</reference>
<protein>
    <recommendedName>
        <fullName evidence="4">Xylulose kinase-1</fullName>
    </recommendedName>
</protein>
<proteinExistence type="predicted"/>
<dbReference type="EMBL" id="BQNB010014007">
    <property type="protein sequence ID" value="GJT22873.1"/>
    <property type="molecule type" value="Genomic_DNA"/>
</dbReference>
<feature type="region of interest" description="Disordered" evidence="1">
    <location>
        <begin position="272"/>
        <end position="292"/>
    </location>
</feature>
<comment type="caution">
    <text evidence="2">The sequence shown here is derived from an EMBL/GenBank/DDBJ whole genome shotgun (WGS) entry which is preliminary data.</text>
</comment>
<gene>
    <name evidence="2" type="ORF">Tco_0892810</name>
</gene>
<dbReference type="InterPro" id="IPR038077">
    <property type="entry name" value="Troponin_sf"/>
</dbReference>
<dbReference type="SUPFAM" id="SSF90250">
    <property type="entry name" value="Troponin coil-coiled subunits"/>
    <property type="match status" value="1"/>
</dbReference>
<organism evidence="2 3">
    <name type="scientific">Tanacetum coccineum</name>
    <dbReference type="NCBI Taxonomy" id="301880"/>
    <lineage>
        <taxon>Eukaryota</taxon>
        <taxon>Viridiplantae</taxon>
        <taxon>Streptophyta</taxon>
        <taxon>Embryophyta</taxon>
        <taxon>Tracheophyta</taxon>
        <taxon>Spermatophyta</taxon>
        <taxon>Magnoliopsida</taxon>
        <taxon>eudicotyledons</taxon>
        <taxon>Gunneridae</taxon>
        <taxon>Pentapetalae</taxon>
        <taxon>asterids</taxon>
        <taxon>campanulids</taxon>
        <taxon>Asterales</taxon>
        <taxon>Asteraceae</taxon>
        <taxon>Asteroideae</taxon>
        <taxon>Anthemideae</taxon>
        <taxon>Anthemidinae</taxon>
        <taxon>Tanacetum</taxon>
    </lineage>
</organism>
<evidence type="ECO:0000313" key="3">
    <source>
        <dbReference type="Proteomes" id="UP001151760"/>
    </source>
</evidence>
<sequence>MEALKFVDSHNMVAYLEKSTRNANFDEIVDFLNASPIKYALTVSPTVYVSYIEQFWSKAKIKIVNNERQIRAKVNGKTIVISESSVMRRDLHFDDEDAVFNDEYDTPSHTKKVFANMRRKGKDFSGTVTPLFPSMLAPQTVEGEGSGQPIEPQHTPTTASPSHIEPIPRVASSSHPKKTHKYRKTKRKATKIYQSSRPTTFVAYETVHEGEEIVWNGGTSSGELTNLMWDDSMKLKELMELCTKLSKRVLALENIKTAQDLEITNLKNKSHEVGKEKKVKNSTTQEEGRYGHDASTAEVTTVSIPFNVDVSAASPTRPVDDSTTDDITYF</sequence>
<accession>A0ABQ5CA36</accession>
<evidence type="ECO:0000313" key="2">
    <source>
        <dbReference type="EMBL" id="GJT22873.1"/>
    </source>
</evidence>
<feature type="region of interest" description="Disordered" evidence="1">
    <location>
        <begin position="138"/>
        <end position="190"/>
    </location>
</feature>
<dbReference type="Proteomes" id="UP001151760">
    <property type="component" value="Unassembled WGS sequence"/>
</dbReference>
<reference evidence="2" key="1">
    <citation type="journal article" date="2022" name="Int. J. Mol. Sci.">
        <title>Draft Genome of Tanacetum Coccineum: Genomic Comparison of Closely Related Tanacetum-Family Plants.</title>
        <authorList>
            <person name="Yamashiro T."/>
            <person name="Shiraishi A."/>
            <person name="Nakayama K."/>
            <person name="Satake H."/>
        </authorList>
    </citation>
    <scope>NUCLEOTIDE SEQUENCE</scope>
</reference>
<keyword evidence="3" id="KW-1185">Reference proteome</keyword>
<name>A0ABQ5CA36_9ASTR</name>
<evidence type="ECO:0000256" key="1">
    <source>
        <dbReference type="SAM" id="MobiDB-lite"/>
    </source>
</evidence>